<feature type="signal peptide" evidence="1">
    <location>
        <begin position="1"/>
        <end position="27"/>
    </location>
</feature>
<evidence type="ECO:0000313" key="2">
    <source>
        <dbReference type="EMBL" id="CBY37089.1"/>
    </source>
</evidence>
<sequence>MSLQILPCSEDKRVMLIYCLLVAVVLGETHQLEAVLTDKLGVTNTKLLLSNVKSTKPEASLEFDGSVSFPCVVRIPASIQWDEIRAQKYISTTVYAPGRLDILTDSEGNFLSISSKSDTFQGPNSISTTVDISTIPSGPVPETQAFLQKVEREKKEKENAPQGSWISRNWKYVAIGFFVLVNLGGFGQ</sequence>
<evidence type="ECO:0008006" key="3">
    <source>
        <dbReference type="Google" id="ProtNLM"/>
    </source>
</evidence>
<dbReference type="Proteomes" id="UP000011014">
    <property type="component" value="Unassembled WGS sequence"/>
</dbReference>
<protein>
    <recommendedName>
        <fullName evidence="3">ER membrane protein complex subunit 10</fullName>
    </recommendedName>
</protein>
<dbReference type="AlphaFoldDB" id="E4YNP1"/>
<dbReference type="Pfam" id="PF21203">
    <property type="entry name" value="ECM10"/>
    <property type="match status" value="1"/>
</dbReference>
<gene>
    <name evidence="2" type="ORF">GSOID_T00030158001</name>
</gene>
<proteinExistence type="predicted"/>
<accession>E4YNP1</accession>
<organism evidence="2">
    <name type="scientific">Oikopleura dioica</name>
    <name type="common">Tunicate</name>
    <dbReference type="NCBI Taxonomy" id="34765"/>
    <lineage>
        <taxon>Eukaryota</taxon>
        <taxon>Metazoa</taxon>
        <taxon>Chordata</taxon>
        <taxon>Tunicata</taxon>
        <taxon>Appendicularia</taxon>
        <taxon>Copelata</taxon>
        <taxon>Oikopleuridae</taxon>
        <taxon>Oikopleura</taxon>
    </lineage>
</organism>
<dbReference type="EMBL" id="FN654897">
    <property type="protein sequence ID" value="CBY37089.1"/>
    <property type="molecule type" value="Genomic_DNA"/>
</dbReference>
<evidence type="ECO:0000256" key="1">
    <source>
        <dbReference type="SAM" id="SignalP"/>
    </source>
</evidence>
<keyword evidence="1" id="KW-0732">Signal</keyword>
<reference evidence="2" key="1">
    <citation type="journal article" date="2010" name="Science">
        <title>Plasticity of animal genome architecture unmasked by rapid evolution of a pelagic tunicate.</title>
        <authorList>
            <person name="Denoeud F."/>
            <person name="Henriet S."/>
            <person name="Mungpakdee S."/>
            <person name="Aury J.M."/>
            <person name="Da Silva C."/>
            <person name="Brinkmann H."/>
            <person name="Mikhaleva J."/>
            <person name="Olsen L.C."/>
            <person name="Jubin C."/>
            <person name="Canestro C."/>
            <person name="Bouquet J.M."/>
            <person name="Danks G."/>
            <person name="Poulain J."/>
            <person name="Campsteijn C."/>
            <person name="Adamski M."/>
            <person name="Cross I."/>
            <person name="Yadetie F."/>
            <person name="Muffato M."/>
            <person name="Louis A."/>
            <person name="Butcher S."/>
            <person name="Tsagkogeorga G."/>
            <person name="Konrad A."/>
            <person name="Singh S."/>
            <person name="Jensen M.F."/>
            <person name="Cong E.H."/>
            <person name="Eikeseth-Otteraa H."/>
            <person name="Noel B."/>
            <person name="Anthouard V."/>
            <person name="Porcel B.M."/>
            <person name="Kachouri-Lafond R."/>
            <person name="Nishino A."/>
            <person name="Ugolini M."/>
            <person name="Chourrout P."/>
            <person name="Nishida H."/>
            <person name="Aasland R."/>
            <person name="Huzurbazar S."/>
            <person name="Westhof E."/>
            <person name="Delsuc F."/>
            <person name="Lehrach H."/>
            <person name="Reinhardt R."/>
            <person name="Weissenbach J."/>
            <person name="Roy S.W."/>
            <person name="Artiguenave F."/>
            <person name="Postlethwait J.H."/>
            <person name="Manak J.R."/>
            <person name="Thompson E.M."/>
            <person name="Jaillon O."/>
            <person name="Du Pasquier L."/>
            <person name="Boudinot P."/>
            <person name="Liberles D.A."/>
            <person name="Volff J.N."/>
            <person name="Philippe H."/>
            <person name="Lenhard B."/>
            <person name="Roest Crollius H."/>
            <person name="Wincker P."/>
            <person name="Chourrout D."/>
        </authorList>
    </citation>
    <scope>NUCLEOTIDE SEQUENCE [LARGE SCALE GENOMIC DNA]</scope>
</reference>
<feature type="chain" id="PRO_5003191325" description="ER membrane protein complex subunit 10" evidence="1">
    <location>
        <begin position="28"/>
        <end position="188"/>
    </location>
</feature>
<name>E4YNP1_OIKDI</name>